<keyword evidence="2 5" id="KW-0812">Transmembrane</keyword>
<dbReference type="AlphaFoldDB" id="A0A0F0LH71"/>
<dbReference type="PATRIC" id="fig|582680.6.peg.3918"/>
<comment type="caution">
    <text evidence="7">The sequence shown here is derived from an EMBL/GenBank/DDBJ whole genome shotgun (WGS) entry which is preliminary data.</text>
</comment>
<feature type="transmembrane region" description="Helical" evidence="5">
    <location>
        <begin position="300"/>
        <end position="323"/>
    </location>
</feature>
<feature type="transmembrane region" description="Helical" evidence="5">
    <location>
        <begin position="211"/>
        <end position="231"/>
    </location>
</feature>
<feature type="transmembrane region" description="Helical" evidence="5">
    <location>
        <begin position="107"/>
        <end position="134"/>
    </location>
</feature>
<evidence type="ECO:0000259" key="6">
    <source>
        <dbReference type="Pfam" id="PF00324"/>
    </source>
</evidence>
<sequence>MSRPSPADSAVAAPADAALTGGTALARRRLGVWAIVFFVISAAAPLTVVASAAPTDFRLAGIGGPGAMLASGIVLMLFAVGFTAMSRYVRNAGAFYIYGAKGLGKPIGIGIVFVTIFSYAALCICFYGFVGFFGEMTFSALFGIDLPWTVYALIAFLVVGILGYRKIDVGAKVLAVLLTAEVAILLILAIGVLAQGGPEPISFAAFAPQNVFFAAGSGALFVFGFGAYLGFESTAIYTEEAIRPTRTVPMATYIAIAFLGIFYAFTFWILTVAFGVDGVLKLAQEDTFQDMVFNAGEQYLGLWASITMRILIVTSFFACLLAFHNACTRYLFSIGRERLLPAWLARTQIKTQAPHHASLVMSIISLAAIVITLATGADPFLGFALPVYSVGVAGLVFAQAVAAIAVVGFFLRDRREHSVWRVIVAPALGAIGLIVGWILIATNFGLVSGVEGPINIALLAPTPVLFLAGIVIGFVLKARNPRHYAELTTVVVDDEG</sequence>
<feature type="transmembrane region" description="Helical" evidence="5">
    <location>
        <begin position="252"/>
        <end position="280"/>
    </location>
</feature>
<dbReference type="Gene3D" id="1.20.1740.10">
    <property type="entry name" value="Amino acid/polyamine transporter I"/>
    <property type="match status" value="1"/>
</dbReference>
<feature type="transmembrane region" description="Helical" evidence="5">
    <location>
        <begin position="387"/>
        <end position="411"/>
    </location>
</feature>
<comment type="subcellular location">
    <subcellularLocation>
        <location evidence="1">Membrane</location>
        <topology evidence="1">Multi-pass membrane protein</topology>
    </subcellularLocation>
</comment>
<dbReference type="PIRSF" id="PIRSF006060">
    <property type="entry name" value="AA_transporter"/>
    <property type="match status" value="1"/>
</dbReference>
<feature type="transmembrane region" description="Helical" evidence="5">
    <location>
        <begin position="456"/>
        <end position="476"/>
    </location>
</feature>
<evidence type="ECO:0000256" key="4">
    <source>
        <dbReference type="ARBA" id="ARBA00023136"/>
    </source>
</evidence>
<dbReference type="EMBL" id="JYIX01000040">
    <property type="protein sequence ID" value="KJL30886.1"/>
    <property type="molecule type" value="Genomic_DNA"/>
</dbReference>
<dbReference type="GO" id="GO:0016020">
    <property type="term" value="C:membrane"/>
    <property type="evidence" value="ECO:0007669"/>
    <property type="project" value="UniProtKB-SubCell"/>
</dbReference>
<keyword evidence="8" id="KW-1185">Reference proteome</keyword>
<feature type="transmembrane region" description="Helical" evidence="5">
    <location>
        <begin position="65"/>
        <end position="86"/>
    </location>
</feature>
<keyword evidence="4 5" id="KW-0472">Membrane</keyword>
<feature type="domain" description="Amino acid permease/ SLC12A" evidence="6">
    <location>
        <begin position="36"/>
        <end position="442"/>
    </location>
</feature>
<name>A0A0F0LH71_9MICO</name>
<evidence type="ECO:0000313" key="7">
    <source>
        <dbReference type="EMBL" id="KJL30886.1"/>
    </source>
</evidence>
<accession>A0A0F0LH71</accession>
<evidence type="ECO:0000256" key="5">
    <source>
        <dbReference type="SAM" id="Phobius"/>
    </source>
</evidence>
<dbReference type="RefSeq" id="WP_045273988.1">
    <property type="nucleotide sequence ID" value="NZ_JYIX01000040.1"/>
</dbReference>
<evidence type="ECO:0000256" key="1">
    <source>
        <dbReference type="ARBA" id="ARBA00004141"/>
    </source>
</evidence>
<protein>
    <submittedName>
        <fullName evidence="7">Putrescine importer PuuP</fullName>
    </submittedName>
</protein>
<dbReference type="STRING" id="582680.RS86_03831"/>
<evidence type="ECO:0000256" key="2">
    <source>
        <dbReference type="ARBA" id="ARBA00022692"/>
    </source>
</evidence>
<organism evidence="7 8">
    <name type="scientific">Microbacterium azadirachtae</name>
    <dbReference type="NCBI Taxonomy" id="582680"/>
    <lineage>
        <taxon>Bacteria</taxon>
        <taxon>Bacillati</taxon>
        <taxon>Actinomycetota</taxon>
        <taxon>Actinomycetes</taxon>
        <taxon>Micrococcales</taxon>
        <taxon>Microbacteriaceae</taxon>
        <taxon>Microbacterium</taxon>
    </lineage>
</organism>
<gene>
    <name evidence="7" type="primary">puuP_5</name>
    <name evidence="7" type="ORF">RS86_03831</name>
</gene>
<dbReference type="InterPro" id="IPR004841">
    <property type="entry name" value="AA-permease/SLC12A_dom"/>
</dbReference>
<feature type="transmembrane region" description="Helical" evidence="5">
    <location>
        <begin position="146"/>
        <end position="164"/>
    </location>
</feature>
<reference evidence="7 8" key="1">
    <citation type="submission" date="2015-02" db="EMBL/GenBank/DDBJ databases">
        <title>Draft genome sequences of ten Microbacterium spp. with emphasis on heavy metal contaminated environments.</title>
        <authorList>
            <person name="Corretto E."/>
        </authorList>
    </citation>
    <scope>NUCLEOTIDE SEQUENCE [LARGE SCALE GENOMIC DNA]</scope>
    <source>
        <strain evidence="7 8">ARN176</strain>
    </source>
</reference>
<proteinExistence type="predicted"/>
<keyword evidence="3 5" id="KW-1133">Transmembrane helix</keyword>
<dbReference type="PANTHER" id="PTHR42770:SF16">
    <property type="entry name" value="AMINO ACID PERMEASE"/>
    <property type="match status" value="1"/>
</dbReference>
<feature type="transmembrane region" description="Helical" evidence="5">
    <location>
        <begin position="356"/>
        <end position="375"/>
    </location>
</feature>
<dbReference type="PANTHER" id="PTHR42770">
    <property type="entry name" value="AMINO ACID TRANSPORTER-RELATED"/>
    <property type="match status" value="1"/>
</dbReference>
<feature type="transmembrane region" description="Helical" evidence="5">
    <location>
        <begin position="423"/>
        <end position="444"/>
    </location>
</feature>
<dbReference type="GO" id="GO:0055085">
    <property type="term" value="P:transmembrane transport"/>
    <property type="evidence" value="ECO:0007669"/>
    <property type="project" value="InterPro"/>
</dbReference>
<feature type="transmembrane region" description="Helical" evidence="5">
    <location>
        <begin position="30"/>
        <end position="53"/>
    </location>
</feature>
<dbReference type="InterPro" id="IPR050367">
    <property type="entry name" value="APC_superfamily"/>
</dbReference>
<feature type="transmembrane region" description="Helical" evidence="5">
    <location>
        <begin position="171"/>
        <end position="191"/>
    </location>
</feature>
<dbReference type="Proteomes" id="UP000033740">
    <property type="component" value="Unassembled WGS sequence"/>
</dbReference>
<dbReference type="Pfam" id="PF00324">
    <property type="entry name" value="AA_permease"/>
    <property type="match status" value="1"/>
</dbReference>
<evidence type="ECO:0000313" key="8">
    <source>
        <dbReference type="Proteomes" id="UP000033740"/>
    </source>
</evidence>
<evidence type="ECO:0000256" key="3">
    <source>
        <dbReference type="ARBA" id="ARBA00022989"/>
    </source>
</evidence>